<dbReference type="EMBL" id="KN767422">
    <property type="protein sequence ID" value="KIH47641.1"/>
    <property type="molecule type" value="Genomic_DNA"/>
</dbReference>
<dbReference type="AlphaFoldDB" id="A0A0C2FRS1"/>
<gene>
    <name evidence="2" type="ORF">ANCDUO_22295</name>
</gene>
<organism evidence="2 3">
    <name type="scientific">Ancylostoma duodenale</name>
    <dbReference type="NCBI Taxonomy" id="51022"/>
    <lineage>
        <taxon>Eukaryota</taxon>
        <taxon>Metazoa</taxon>
        <taxon>Ecdysozoa</taxon>
        <taxon>Nematoda</taxon>
        <taxon>Chromadorea</taxon>
        <taxon>Rhabditida</taxon>
        <taxon>Rhabditina</taxon>
        <taxon>Rhabditomorpha</taxon>
        <taxon>Strongyloidea</taxon>
        <taxon>Ancylostomatidae</taxon>
        <taxon>Ancylostomatinae</taxon>
        <taxon>Ancylostoma</taxon>
    </lineage>
</organism>
<evidence type="ECO:0000313" key="2">
    <source>
        <dbReference type="EMBL" id="KIH47641.1"/>
    </source>
</evidence>
<feature type="compositionally biased region" description="Basic and acidic residues" evidence="1">
    <location>
        <begin position="1"/>
        <end position="21"/>
    </location>
</feature>
<sequence>MTVDDLRDVDTYQSEEGKITEPQESGDADSEKEKPKGKNYVKTEQLSPKDLRNQPNDSDEAKEINDEEGDEPKEVSAYPPDPNSETQDIGDDDDLTTQDTNDSVDSEHEDKSNQDDSFDSAQGDRSLNILKTKPHKEPFEDSVSTVRMPVEEDEDKG</sequence>
<dbReference type="OrthoDB" id="5888915at2759"/>
<proteinExistence type="predicted"/>
<dbReference type="Proteomes" id="UP000054047">
    <property type="component" value="Unassembled WGS sequence"/>
</dbReference>
<evidence type="ECO:0000256" key="1">
    <source>
        <dbReference type="SAM" id="MobiDB-lite"/>
    </source>
</evidence>
<protein>
    <submittedName>
        <fullName evidence="2">Uncharacterized protein</fullName>
    </submittedName>
</protein>
<name>A0A0C2FRS1_9BILA</name>
<keyword evidence="3" id="KW-1185">Reference proteome</keyword>
<reference evidence="2 3" key="1">
    <citation type="submission" date="2013-12" db="EMBL/GenBank/DDBJ databases">
        <title>Draft genome of the parsitic nematode Ancylostoma duodenale.</title>
        <authorList>
            <person name="Mitreva M."/>
        </authorList>
    </citation>
    <scope>NUCLEOTIDE SEQUENCE [LARGE SCALE GENOMIC DNA]</scope>
    <source>
        <strain evidence="2 3">Zhejiang</strain>
    </source>
</reference>
<accession>A0A0C2FRS1</accession>
<feature type="region of interest" description="Disordered" evidence="1">
    <location>
        <begin position="1"/>
        <end position="157"/>
    </location>
</feature>
<feature type="non-terminal residue" evidence="2">
    <location>
        <position position="157"/>
    </location>
</feature>
<feature type="compositionally biased region" description="Basic and acidic residues" evidence="1">
    <location>
        <begin position="105"/>
        <end position="114"/>
    </location>
</feature>
<evidence type="ECO:0000313" key="3">
    <source>
        <dbReference type="Proteomes" id="UP000054047"/>
    </source>
</evidence>